<organism evidence="2 3">
    <name type="scientific">Gossypium stocksii</name>
    <dbReference type="NCBI Taxonomy" id="47602"/>
    <lineage>
        <taxon>Eukaryota</taxon>
        <taxon>Viridiplantae</taxon>
        <taxon>Streptophyta</taxon>
        <taxon>Embryophyta</taxon>
        <taxon>Tracheophyta</taxon>
        <taxon>Spermatophyta</taxon>
        <taxon>Magnoliopsida</taxon>
        <taxon>eudicotyledons</taxon>
        <taxon>Gunneridae</taxon>
        <taxon>Pentapetalae</taxon>
        <taxon>rosids</taxon>
        <taxon>malvids</taxon>
        <taxon>Malvales</taxon>
        <taxon>Malvaceae</taxon>
        <taxon>Malvoideae</taxon>
        <taxon>Gossypium</taxon>
    </lineage>
</organism>
<feature type="region of interest" description="Disordered" evidence="1">
    <location>
        <begin position="99"/>
        <end position="121"/>
    </location>
</feature>
<proteinExistence type="predicted"/>
<evidence type="ECO:0000256" key="1">
    <source>
        <dbReference type="SAM" id="MobiDB-lite"/>
    </source>
</evidence>
<evidence type="ECO:0000313" key="2">
    <source>
        <dbReference type="EMBL" id="KAH1115123.1"/>
    </source>
</evidence>
<reference evidence="2 3" key="1">
    <citation type="journal article" date="2021" name="Plant Biotechnol. J.">
        <title>Multi-omics assisted identification of the key and species-specific regulatory components of drought-tolerant mechanisms in Gossypium stocksii.</title>
        <authorList>
            <person name="Yu D."/>
            <person name="Ke L."/>
            <person name="Zhang D."/>
            <person name="Wu Y."/>
            <person name="Sun Y."/>
            <person name="Mei J."/>
            <person name="Sun J."/>
            <person name="Sun Y."/>
        </authorList>
    </citation>
    <scope>NUCLEOTIDE SEQUENCE [LARGE SCALE GENOMIC DNA]</scope>
    <source>
        <strain evidence="3">cv. E1</strain>
        <tissue evidence="2">Leaf</tissue>
    </source>
</reference>
<dbReference type="EMBL" id="JAIQCV010000003">
    <property type="protein sequence ID" value="KAH1115123.1"/>
    <property type="molecule type" value="Genomic_DNA"/>
</dbReference>
<gene>
    <name evidence="2" type="ORF">J1N35_008501</name>
</gene>
<dbReference type="Proteomes" id="UP000828251">
    <property type="component" value="Unassembled WGS sequence"/>
</dbReference>
<evidence type="ECO:0000313" key="3">
    <source>
        <dbReference type="Proteomes" id="UP000828251"/>
    </source>
</evidence>
<accession>A0A9D4AGI4</accession>
<sequence length="121" mass="13115">MKIQQAKGLGKVSTNPSIFKLRLEKKVLKGKSYIETGNGIYFGKRRGNSGKAESNKNGKILNRVIRGRGDRFKAIGNSHAPLSDTINFMAKLISSQIDVVDDTGTPPRNGKGLESSPSAKQ</sequence>
<dbReference type="AlphaFoldDB" id="A0A9D4AGI4"/>
<comment type="caution">
    <text evidence="2">The sequence shown here is derived from an EMBL/GenBank/DDBJ whole genome shotgun (WGS) entry which is preliminary data.</text>
</comment>
<name>A0A9D4AGI4_9ROSI</name>
<keyword evidence="3" id="KW-1185">Reference proteome</keyword>
<dbReference type="OrthoDB" id="1002495at2759"/>
<protein>
    <submittedName>
        <fullName evidence="2">Uncharacterized protein</fullName>
    </submittedName>
</protein>